<dbReference type="Gene3D" id="3.60.21.10">
    <property type="match status" value="1"/>
</dbReference>
<dbReference type="InterPro" id="IPR026336">
    <property type="entry name" value="PdeM-like"/>
</dbReference>
<sequence>MVPLSFAGHEFDVVAPAALFWPAQRALLVADLHLEKASFFARQGQMLPPYDSQATLDALSDLITKTGAQKVFCLGDNYHDDGGEKRLESKASSLLKKLTREIEWIWISGNHDRDVSGLWGGRVMREWTDGGLVLRHEATKNPKMPEISGHYHPKYRVQVRGRNLSRCCFVMGKMHLIMPAFGALTGGMSADDQAIESVVGGPADAIIGLDKLALHFPLGFSSRSVVNAGQTQFDFPEPRTAARA</sequence>
<dbReference type="Pfam" id="PF00149">
    <property type="entry name" value="Metallophos"/>
    <property type="match status" value="1"/>
</dbReference>
<gene>
    <name evidence="2" type="primary">pdeM</name>
    <name evidence="2" type="ORF">HF685_10430</name>
</gene>
<dbReference type="PANTHER" id="PTHR39323:SF1">
    <property type="entry name" value="BLR1149 PROTEIN"/>
    <property type="match status" value="1"/>
</dbReference>
<name>A0A6H2DNV8_9SPHN</name>
<reference evidence="2 3" key="1">
    <citation type="submission" date="2020-04" db="EMBL/GenBank/DDBJ databases">
        <title>Genome sequence for Sphingorhabdus sp. strain M1.</title>
        <authorList>
            <person name="Park S.-J."/>
        </authorList>
    </citation>
    <scope>NUCLEOTIDE SEQUENCE [LARGE SCALE GENOMIC DNA]</scope>
    <source>
        <strain evidence="2 3">JK6</strain>
    </source>
</reference>
<keyword evidence="3" id="KW-1185">Reference proteome</keyword>
<evidence type="ECO:0000313" key="2">
    <source>
        <dbReference type="EMBL" id="QJB69645.1"/>
    </source>
</evidence>
<dbReference type="KEGG" id="phao:HF685_10430"/>
<accession>A0A6H2DNV8</accession>
<dbReference type="InterPro" id="IPR004843">
    <property type="entry name" value="Calcineurin-like_PHP"/>
</dbReference>
<dbReference type="NCBIfam" id="TIGR04123">
    <property type="entry name" value="P_estr_lig_assc"/>
    <property type="match status" value="1"/>
</dbReference>
<dbReference type="Proteomes" id="UP000501600">
    <property type="component" value="Chromosome"/>
</dbReference>
<dbReference type="PANTHER" id="PTHR39323">
    <property type="entry name" value="BLR1149 PROTEIN"/>
    <property type="match status" value="1"/>
</dbReference>
<dbReference type="EMBL" id="CP051217">
    <property type="protein sequence ID" value="QJB69645.1"/>
    <property type="molecule type" value="Genomic_DNA"/>
</dbReference>
<dbReference type="EC" id="3.1.-.-" evidence="2"/>
<feature type="domain" description="Calcineurin-like phosphoesterase" evidence="1">
    <location>
        <begin position="26"/>
        <end position="120"/>
    </location>
</feature>
<evidence type="ECO:0000313" key="3">
    <source>
        <dbReference type="Proteomes" id="UP000501600"/>
    </source>
</evidence>
<dbReference type="GO" id="GO:0004519">
    <property type="term" value="F:endonuclease activity"/>
    <property type="evidence" value="ECO:0007669"/>
    <property type="project" value="UniProtKB-KW"/>
</dbReference>
<protein>
    <submittedName>
        <fullName evidence="2">Ligase-associated DNA damage response endonuclease PdeM</fullName>
        <ecNumber evidence="2">3.1.-.-</ecNumber>
    </submittedName>
</protein>
<dbReference type="SUPFAM" id="SSF56300">
    <property type="entry name" value="Metallo-dependent phosphatases"/>
    <property type="match status" value="1"/>
</dbReference>
<evidence type="ECO:0000259" key="1">
    <source>
        <dbReference type="Pfam" id="PF00149"/>
    </source>
</evidence>
<keyword evidence="2" id="KW-0540">Nuclease</keyword>
<keyword evidence="2" id="KW-0378">Hydrolase</keyword>
<dbReference type="RefSeq" id="WP_168819816.1">
    <property type="nucleotide sequence ID" value="NZ_CP051217.1"/>
</dbReference>
<dbReference type="AlphaFoldDB" id="A0A6H2DNV8"/>
<keyword evidence="2" id="KW-0436">Ligase</keyword>
<dbReference type="GO" id="GO:0016787">
    <property type="term" value="F:hydrolase activity"/>
    <property type="evidence" value="ECO:0007669"/>
    <property type="project" value="UniProtKB-KW"/>
</dbReference>
<proteinExistence type="predicted"/>
<dbReference type="InterPro" id="IPR029052">
    <property type="entry name" value="Metallo-depent_PP-like"/>
</dbReference>
<dbReference type="GO" id="GO:0016874">
    <property type="term" value="F:ligase activity"/>
    <property type="evidence" value="ECO:0007669"/>
    <property type="project" value="UniProtKB-KW"/>
</dbReference>
<organism evidence="2 3">
    <name type="scientific">Parasphingorhabdus halotolerans</name>
    <dbReference type="NCBI Taxonomy" id="2725558"/>
    <lineage>
        <taxon>Bacteria</taxon>
        <taxon>Pseudomonadati</taxon>
        <taxon>Pseudomonadota</taxon>
        <taxon>Alphaproteobacteria</taxon>
        <taxon>Sphingomonadales</taxon>
        <taxon>Sphingomonadaceae</taxon>
        <taxon>Parasphingorhabdus</taxon>
    </lineage>
</organism>
<keyword evidence="2" id="KW-0255">Endonuclease</keyword>